<dbReference type="SMART" id="SM00028">
    <property type="entry name" value="TPR"/>
    <property type="match status" value="4"/>
</dbReference>
<keyword evidence="3" id="KW-0812">Transmembrane</keyword>
<dbReference type="OrthoDB" id="1757565at2"/>
<dbReference type="SUPFAM" id="SSF48452">
    <property type="entry name" value="TPR-like"/>
    <property type="match status" value="2"/>
</dbReference>
<evidence type="ECO:0000313" key="5">
    <source>
        <dbReference type="Proteomes" id="UP000243494"/>
    </source>
</evidence>
<dbReference type="AlphaFoldDB" id="A0A371IX32"/>
<dbReference type="Gene3D" id="1.25.40.10">
    <property type="entry name" value="Tetratricopeptide repeat domain"/>
    <property type="match status" value="2"/>
</dbReference>
<feature type="transmembrane region" description="Helical" evidence="3">
    <location>
        <begin position="253"/>
        <end position="271"/>
    </location>
</feature>
<dbReference type="Proteomes" id="UP000243494">
    <property type="component" value="Unassembled WGS sequence"/>
</dbReference>
<proteinExistence type="predicted"/>
<evidence type="ECO:0000256" key="3">
    <source>
        <dbReference type="SAM" id="Phobius"/>
    </source>
</evidence>
<protein>
    <submittedName>
        <fullName evidence="4">Tetratricopeptide repeat protein</fullName>
    </submittedName>
</protein>
<dbReference type="Pfam" id="PF13174">
    <property type="entry name" value="TPR_6"/>
    <property type="match status" value="1"/>
</dbReference>
<keyword evidence="3" id="KW-1133">Transmembrane helix</keyword>
<name>A0A371IX32_9FIRM</name>
<feature type="compositionally biased region" description="Basic and acidic residues" evidence="2">
    <location>
        <begin position="308"/>
        <end position="329"/>
    </location>
</feature>
<evidence type="ECO:0000256" key="2">
    <source>
        <dbReference type="SAM" id="MobiDB-lite"/>
    </source>
</evidence>
<evidence type="ECO:0000256" key="1">
    <source>
        <dbReference type="PROSITE-ProRule" id="PRU00339"/>
    </source>
</evidence>
<keyword evidence="3" id="KW-0472">Membrane</keyword>
<dbReference type="InterPro" id="IPR019734">
    <property type="entry name" value="TPR_rpt"/>
</dbReference>
<dbReference type="InterPro" id="IPR011990">
    <property type="entry name" value="TPR-like_helical_dom_sf"/>
</dbReference>
<accession>A0A371IX32</accession>
<organism evidence="4 5">
    <name type="scientific">Romboutsia maritimum</name>
    <dbReference type="NCBI Taxonomy" id="2020948"/>
    <lineage>
        <taxon>Bacteria</taxon>
        <taxon>Bacillati</taxon>
        <taxon>Bacillota</taxon>
        <taxon>Clostridia</taxon>
        <taxon>Peptostreptococcales</taxon>
        <taxon>Peptostreptococcaceae</taxon>
        <taxon>Romboutsia</taxon>
    </lineage>
</organism>
<keyword evidence="1" id="KW-0802">TPR repeat</keyword>
<comment type="caution">
    <text evidence="4">The sequence shown here is derived from an EMBL/GenBank/DDBJ whole genome shotgun (WGS) entry which is preliminary data.</text>
</comment>
<dbReference type="Pfam" id="PF13181">
    <property type="entry name" value="TPR_8"/>
    <property type="match status" value="1"/>
</dbReference>
<evidence type="ECO:0000313" key="4">
    <source>
        <dbReference type="EMBL" id="RDY25029.1"/>
    </source>
</evidence>
<feature type="region of interest" description="Disordered" evidence="2">
    <location>
        <begin position="296"/>
        <end position="335"/>
    </location>
</feature>
<keyword evidence="5" id="KW-1185">Reference proteome</keyword>
<feature type="repeat" description="TPR" evidence="1">
    <location>
        <begin position="411"/>
        <end position="444"/>
    </location>
</feature>
<sequence length="457" mass="53013">MPRKSLDISLIADEKSDLTFFDIEEEETNETLKALKQTYVTTNYKEETILNLQNQINNNSETTSKELKLESYKRYNSALDLANKNYITSSVRIVESALELNPKDIDILNLKGLLKLLKCDFSKAFESFYTGLCYGNNDLSRKYVDILSKEDFKTFLSRYNHSIRFINEDLNHESIQILDNMIEEDPDLIEPYVILTLLYDKLGNVKKREAYLDRLKDIDVDNEIFEREISQDKEDKQLKESSKNTKRPKKKNIVPYAIIGCLVVGLAVYYTQNKIQNLNSQLTNKEEKLDQVGKELNEKSQTLTKANKQLDKTSKELKQTSKELDKASNDDNTSDEITLYNQGMDLKKSGDYDAALKKFELVRTTGKTKQYISEAIHELAITNEKSGNKEEAIRYYEKYLNIYTPQEKYYDDTLYQLGLLYYNMGDIDSAKQTFYGLRSEVPDSVYNNSKVNEILSE</sequence>
<reference evidence="4 5" key="1">
    <citation type="journal article" date="2017" name="Genome Announc.">
        <title>Draft Genome Sequence of Romboutsia maritimum sp. nov. Strain CCRI-22766(T), Isolated from Coastal Estuarine Mud.</title>
        <authorList>
            <person name="Maheux A.F."/>
            <person name="Boudreau D.K."/>
            <person name="Berube E."/>
            <person name="Boissinot M."/>
            <person name="Raymond F."/>
            <person name="Brodeur S."/>
            <person name="Corbeil J."/>
            <person name="Brightwell G."/>
            <person name="Broda D."/>
            <person name="Omar R.F."/>
            <person name="Bergeron M.G."/>
        </authorList>
    </citation>
    <scope>NUCLEOTIDE SEQUENCE [LARGE SCALE GENOMIC DNA]</scope>
    <source>
        <strain evidence="4 5">CCRI-22766</strain>
    </source>
</reference>
<dbReference type="EMBL" id="NOJZ02000001">
    <property type="protein sequence ID" value="RDY25029.1"/>
    <property type="molecule type" value="Genomic_DNA"/>
</dbReference>
<gene>
    <name evidence="4" type="ORF">CHF27_000160</name>
</gene>
<dbReference type="PROSITE" id="PS50005">
    <property type="entry name" value="TPR"/>
    <property type="match status" value="1"/>
</dbReference>